<proteinExistence type="predicted"/>
<organism evidence="1">
    <name type="scientific">hydrothermal vent metagenome</name>
    <dbReference type="NCBI Taxonomy" id="652676"/>
    <lineage>
        <taxon>unclassified sequences</taxon>
        <taxon>metagenomes</taxon>
        <taxon>ecological metagenomes</taxon>
    </lineage>
</organism>
<dbReference type="AlphaFoldDB" id="A0A3B0SYW1"/>
<dbReference type="Gene3D" id="3.90.1720.10">
    <property type="entry name" value="endopeptidase domain like (from Nostoc punctiforme)"/>
    <property type="match status" value="1"/>
</dbReference>
<dbReference type="InterPro" id="IPR038765">
    <property type="entry name" value="Papain-like_cys_pep_sf"/>
</dbReference>
<evidence type="ECO:0008006" key="2">
    <source>
        <dbReference type="Google" id="ProtNLM"/>
    </source>
</evidence>
<dbReference type="SUPFAM" id="SSF54001">
    <property type="entry name" value="Cysteine proteinases"/>
    <property type="match status" value="1"/>
</dbReference>
<evidence type="ECO:0000313" key="1">
    <source>
        <dbReference type="EMBL" id="VAV99955.1"/>
    </source>
</evidence>
<protein>
    <recommendedName>
        <fullName evidence="2">Lipo-like protein</fullName>
    </recommendedName>
</protein>
<name>A0A3B0SYW1_9ZZZZ</name>
<sequence>MFKWLQKKISDYIIRYLHKPVWKYETFSVTSPEILEHYLKPGDVLLVEGNQRVSSIIKFLTQSTWSHAALYIGDHANDDGNSGRCDLIEAEADGGVKAVPLSKYKCFNTRICRPTSLTAAEKKQLINHAIMRIGHQYDMKNIIDLGRYLFPYPPVPVFVRRRMLALGSGDPTRAICSTLIAQAFQSIKYPILPQITKEYIETSPSRYTEKEIYHIRHHSLFTPRDFDLSPYFSVIKPTIEAGFDHKSINWEPQTPPPEIS</sequence>
<reference evidence="1" key="1">
    <citation type="submission" date="2018-06" db="EMBL/GenBank/DDBJ databases">
        <authorList>
            <person name="Zhirakovskaya E."/>
        </authorList>
    </citation>
    <scope>NUCLEOTIDE SEQUENCE</scope>
</reference>
<dbReference type="InterPro" id="IPR024453">
    <property type="entry name" value="Peptidase_C92"/>
</dbReference>
<accession>A0A3B0SYW1</accession>
<gene>
    <name evidence="1" type="ORF">MNBD_ALPHA01-1358</name>
</gene>
<dbReference type="Pfam" id="PF05708">
    <property type="entry name" value="Peptidase_C92"/>
    <property type="match status" value="1"/>
</dbReference>
<dbReference type="EMBL" id="UOEJ01000126">
    <property type="protein sequence ID" value="VAV99955.1"/>
    <property type="molecule type" value="Genomic_DNA"/>
</dbReference>